<reference evidence="5" key="1">
    <citation type="submission" date="2025-04" db="UniProtKB">
        <authorList>
            <consortium name="RefSeq"/>
        </authorList>
    </citation>
    <scope>IDENTIFICATION</scope>
    <source>
        <tissue evidence="5">Whole insect</tissue>
    </source>
</reference>
<sequence>MYSLVIVITVLVLCSNLKIALSETQELLELTPESRPAIRRRWYPQPEEITITYRPNALDGCRNLVGTSKPSLCSVDSSTPYYYPRSCSDILQSGGNRSGIYVIKPRGSKEPFEVLCDMEIQGGGWTTVQRRFNGREDFYQPWRAYKFGFGTLNGEFWLGLHNIYQMTGSEQYELLIELTDKEGITGYARYASFAIAGEKDGYNLTKLGAYSGNVGDALSGQLNAKFSTLDVDLDGQAGDCAKTFEGGWWYKDNICYVCCLNGKVPTVIFTDQQKWNGINWDGFRGKEYNLSGSRMLIRPVSSI</sequence>
<proteinExistence type="predicted"/>
<dbReference type="SMART" id="SM00186">
    <property type="entry name" value="FBG"/>
    <property type="match status" value="1"/>
</dbReference>
<accession>A0A6P7H8P0</accession>
<dbReference type="PANTHER" id="PTHR19143:SF458">
    <property type="entry name" value="FIBRINOGEN C-TERMINAL DOMAIN-CONTAINING PROTEIN-RELATED"/>
    <property type="match status" value="1"/>
</dbReference>
<reference evidence="3" key="2">
    <citation type="submission" date="2025-05" db="UniProtKB">
        <authorList>
            <consortium name="EnsemblMetazoa"/>
        </authorList>
    </citation>
    <scope>IDENTIFICATION</scope>
</reference>
<name>A0A6P7H8P0_DIAVI</name>
<dbReference type="CDD" id="cd00087">
    <property type="entry name" value="FReD"/>
    <property type="match status" value="1"/>
</dbReference>
<feature type="chain" id="PRO_5027940107" evidence="1">
    <location>
        <begin position="23"/>
        <end position="303"/>
    </location>
</feature>
<dbReference type="Pfam" id="PF00147">
    <property type="entry name" value="Fibrinogen_C"/>
    <property type="match status" value="1"/>
</dbReference>
<keyword evidence="4" id="KW-1185">Reference proteome</keyword>
<dbReference type="GeneID" id="114348623"/>
<protein>
    <submittedName>
        <fullName evidence="5">Microfibril-associated glycoprotein 4-like</fullName>
    </submittedName>
</protein>
<dbReference type="SUPFAM" id="SSF56496">
    <property type="entry name" value="Fibrinogen C-terminal domain-like"/>
    <property type="match status" value="1"/>
</dbReference>
<keyword evidence="1" id="KW-0732">Signal</keyword>
<dbReference type="InParanoid" id="A0A6P7H8P0"/>
<dbReference type="AlphaFoldDB" id="A0A6P7H8P0"/>
<dbReference type="InterPro" id="IPR036056">
    <property type="entry name" value="Fibrinogen-like_C"/>
</dbReference>
<feature type="signal peptide" evidence="1">
    <location>
        <begin position="1"/>
        <end position="22"/>
    </location>
</feature>
<dbReference type="OrthoDB" id="6350391at2759"/>
<evidence type="ECO:0000256" key="1">
    <source>
        <dbReference type="SAM" id="SignalP"/>
    </source>
</evidence>
<dbReference type="PROSITE" id="PS51406">
    <property type="entry name" value="FIBRINOGEN_C_2"/>
    <property type="match status" value="1"/>
</dbReference>
<dbReference type="RefSeq" id="XP_028154957.1">
    <property type="nucleotide sequence ID" value="XM_028299156.1"/>
</dbReference>
<evidence type="ECO:0000313" key="3">
    <source>
        <dbReference type="EnsemblMetazoa" id="XP_028154957.1"/>
    </source>
</evidence>
<feature type="domain" description="Fibrinogen C-terminal" evidence="2">
    <location>
        <begin position="78"/>
        <end position="301"/>
    </location>
</feature>
<gene>
    <name evidence="5" type="primary">LOC114348623</name>
</gene>
<evidence type="ECO:0000313" key="4">
    <source>
        <dbReference type="Proteomes" id="UP001652700"/>
    </source>
</evidence>
<dbReference type="InterPro" id="IPR014716">
    <property type="entry name" value="Fibrinogen_a/b/g_C_1"/>
</dbReference>
<dbReference type="Proteomes" id="UP001652700">
    <property type="component" value="Unplaced"/>
</dbReference>
<dbReference type="Gene3D" id="3.90.215.10">
    <property type="entry name" value="Gamma Fibrinogen, chain A, domain 1"/>
    <property type="match status" value="1"/>
</dbReference>
<organism evidence="5">
    <name type="scientific">Diabrotica virgifera virgifera</name>
    <name type="common">western corn rootworm</name>
    <dbReference type="NCBI Taxonomy" id="50390"/>
    <lineage>
        <taxon>Eukaryota</taxon>
        <taxon>Metazoa</taxon>
        <taxon>Ecdysozoa</taxon>
        <taxon>Arthropoda</taxon>
        <taxon>Hexapoda</taxon>
        <taxon>Insecta</taxon>
        <taxon>Pterygota</taxon>
        <taxon>Neoptera</taxon>
        <taxon>Endopterygota</taxon>
        <taxon>Coleoptera</taxon>
        <taxon>Polyphaga</taxon>
        <taxon>Cucujiformia</taxon>
        <taxon>Chrysomeloidea</taxon>
        <taxon>Chrysomelidae</taxon>
        <taxon>Galerucinae</taxon>
        <taxon>Diabroticina</taxon>
        <taxon>Diabroticites</taxon>
        <taxon>Diabrotica</taxon>
    </lineage>
</organism>
<dbReference type="GO" id="GO:0005615">
    <property type="term" value="C:extracellular space"/>
    <property type="evidence" value="ECO:0007669"/>
    <property type="project" value="TreeGrafter"/>
</dbReference>
<evidence type="ECO:0000313" key="5">
    <source>
        <dbReference type="RefSeq" id="XP_028154957.1"/>
    </source>
</evidence>
<evidence type="ECO:0000259" key="2">
    <source>
        <dbReference type="PROSITE" id="PS51406"/>
    </source>
</evidence>
<dbReference type="NCBIfam" id="NF040941">
    <property type="entry name" value="GGGWT_bact"/>
    <property type="match status" value="1"/>
</dbReference>
<dbReference type="InterPro" id="IPR050373">
    <property type="entry name" value="Fibrinogen_C-term_domain"/>
</dbReference>
<dbReference type="EnsemblMetazoa" id="XM_028299156.2">
    <property type="protein sequence ID" value="XP_028154957.1"/>
    <property type="gene ID" value="LOC114348623"/>
</dbReference>
<dbReference type="PANTHER" id="PTHR19143">
    <property type="entry name" value="FIBRINOGEN/TENASCIN/ANGIOPOEITIN"/>
    <property type="match status" value="1"/>
</dbReference>
<dbReference type="InterPro" id="IPR002181">
    <property type="entry name" value="Fibrinogen_a/b/g_C_dom"/>
</dbReference>